<dbReference type="GO" id="GO:0003676">
    <property type="term" value="F:nucleic acid binding"/>
    <property type="evidence" value="ECO:0007669"/>
    <property type="project" value="InterPro"/>
</dbReference>
<name>A0A1G9S0F5_9HYPH</name>
<dbReference type="PANTHER" id="PTHR47515:SF1">
    <property type="entry name" value="BLR2054 PROTEIN"/>
    <property type="match status" value="1"/>
</dbReference>
<dbReference type="AlphaFoldDB" id="A0A1G9S0F5"/>
<dbReference type="InterPro" id="IPR001584">
    <property type="entry name" value="Integrase_cat-core"/>
</dbReference>
<dbReference type="PROSITE" id="PS50994">
    <property type="entry name" value="INTEGRASE"/>
    <property type="match status" value="1"/>
</dbReference>
<evidence type="ECO:0000313" key="2">
    <source>
        <dbReference type="EMBL" id="SDM29028.1"/>
    </source>
</evidence>
<evidence type="ECO:0000259" key="1">
    <source>
        <dbReference type="PROSITE" id="PS50994"/>
    </source>
</evidence>
<dbReference type="GO" id="GO:0015074">
    <property type="term" value="P:DNA integration"/>
    <property type="evidence" value="ECO:0007669"/>
    <property type="project" value="InterPro"/>
</dbReference>
<dbReference type="InterPro" id="IPR036397">
    <property type="entry name" value="RNaseH_sf"/>
</dbReference>
<dbReference type="Proteomes" id="UP000198704">
    <property type="component" value="Unassembled WGS sequence"/>
</dbReference>
<feature type="domain" description="Integrase catalytic" evidence="1">
    <location>
        <begin position="83"/>
        <end position="249"/>
    </location>
</feature>
<dbReference type="InterPro" id="IPR025948">
    <property type="entry name" value="HTH-like_dom"/>
</dbReference>
<sequence>MTRRGQFRLSLDNRKRADPQVALRMRLKELAAARVRYGYRRLHILLRREGWKVNHKRTYRIYRDEGLSIRVKLPKRKRAWRYRQGRPAIGGPNEVWAMDFMSDRIFDGRPFRILTVVDCHTREALSLTPRANFRAYQVTEALDALVKLRGRPKSLRVDNGPEFAGRMLDQWAYLNGVEIDFSRPGKPTDNAYIESFNGRLRAECLNASWFLSLTDARERIEDWRCHYNEDRPHTALGGLTPRAFANQAVTARELA</sequence>
<dbReference type="SUPFAM" id="SSF53098">
    <property type="entry name" value="Ribonuclease H-like"/>
    <property type="match status" value="1"/>
</dbReference>
<reference evidence="3" key="1">
    <citation type="submission" date="2016-10" db="EMBL/GenBank/DDBJ databases">
        <authorList>
            <person name="Varghese N."/>
            <person name="Submissions S."/>
        </authorList>
    </citation>
    <scope>NUCLEOTIDE SEQUENCE [LARGE SCALE GENOMIC DNA]</scope>
    <source>
        <strain evidence="3">BL47</strain>
    </source>
</reference>
<gene>
    <name evidence="2" type="ORF">SAMN05216360_101451</name>
</gene>
<dbReference type="NCBIfam" id="NF033516">
    <property type="entry name" value="transpos_IS3"/>
    <property type="match status" value="1"/>
</dbReference>
<dbReference type="Pfam" id="PF13683">
    <property type="entry name" value="rve_3"/>
    <property type="match status" value="1"/>
</dbReference>
<dbReference type="PANTHER" id="PTHR47515">
    <property type="entry name" value="LOW CALCIUM RESPONSE LOCUS PROTEIN T"/>
    <property type="match status" value="1"/>
</dbReference>
<dbReference type="STRING" id="582672.SAMN05216360_101451"/>
<dbReference type="Gene3D" id="3.30.420.10">
    <property type="entry name" value="Ribonuclease H-like superfamily/Ribonuclease H"/>
    <property type="match status" value="1"/>
</dbReference>
<dbReference type="Pfam" id="PF13276">
    <property type="entry name" value="HTH_21"/>
    <property type="match status" value="1"/>
</dbReference>
<dbReference type="InterPro" id="IPR048020">
    <property type="entry name" value="Transpos_IS3"/>
</dbReference>
<accession>A0A1G9S0F5</accession>
<protein>
    <submittedName>
        <fullName evidence="2">Putative transposase</fullName>
    </submittedName>
</protein>
<evidence type="ECO:0000313" key="3">
    <source>
        <dbReference type="Proteomes" id="UP000198704"/>
    </source>
</evidence>
<organism evidence="2 3">
    <name type="scientific">Methylobacterium phyllostachyos</name>
    <dbReference type="NCBI Taxonomy" id="582672"/>
    <lineage>
        <taxon>Bacteria</taxon>
        <taxon>Pseudomonadati</taxon>
        <taxon>Pseudomonadota</taxon>
        <taxon>Alphaproteobacteria</taxon>
        <taxon>Hyphomicrobiales</taxon>
        <taxon>Methylobacteriaceae</taxon>
        <taxon>Methylobacterium</taxon>
    </lineage>
</organism>
<keyword evidence="3" id="KW-1185">Reference proteome</keyword>
<proteinExistence type="predicted"/>
<dbReference type="InterPro" id="IPR012337">
    <property type="entry name" value="RNaseH-like_sf"/>
</dbReference>
<dbReference type="EMBL" id="FNHS01000001">
    <property type="protein sequence ID" value="SDM29028.1"/>
    <property type="molecule type" value="Genomic_DNA"/>
</dbReference>